<reference evidence="3 4" key="1">
    <citation type="journal article" date="2015" name="Sci. Rep.">
        <title>Genome of the facultative scuticociliatosis pathogen Pseudocohnilembus persalinus provides insight into its virulence through horizontal gene transfer.</title>
        <authorList>
            <person name="Xiong J."/>
            <person name="Wang G."/>
            <person name="Cheng J."/>
            <person name="Tian M."/>
            <person name="Pan X."/>
            <person name="Warren A."/>
            <person name="Jiang C."/>
            <person name="Yuan D."/>
            <person name="Miao W."/>
        </authorList>
    </citation>
    <scope>NUCLEOTIDE SEQUENCE [LARGE SCALE GENOMIC DNA]</scope>
    <source>
        <strain evidence="3">36N120E</strain>
    </source>
</reference>
<feature type="compositionally biased region" description="Low complexity" evidence="2">
    <location>
        <begin position="80"/>
        <end position="104"/>
    </location>
</feature>
<protein>
    <submittedName>
        <fullName evidence="3">Uncharacterized protein</fullName>
    </submittedName>
</protein>
<feature type="compositionally biased region" description="Polar residues" evidence="2">
    <location>
        <begin position="123"/>
        <end position="135"/>
    </location>
</feature>
<accession>A0A0V0QT30</accession>
<evidence type="ECO:0000256" key="1">
    <source>
        <dbReference type="SAM" id="Coils"/>
    </source>
</evidence>
<feature type="region of interest" description="Disordered" evidence="2">
    <location>
        <begin position="80"/>
        <end position="135"/>
    </location>
</feature>
<dbReference type="AlphaFoldDB" id="A0A0V0QT30"/>
<proteinExistence type="predicted"/>
<feature type="compositionally biased region" description="Basic residues" evidence="2">
    <location>
        <begin position="105"/>
        <end position="115"/>
    </location>
</feature>
<dbReference type="InParanoid" id="A0A0V0QT30"/>
<sequence length="462" mass="54570">METLVQRWKAQKSASKQNSMDDMLITHDGNLKPNNIQNQYIDSPLKISKISKRDYKNTNFSFDENTNVNSSNKKKDFQEQNFNQTQNSTRTNQQQQHLNTSKKSLSLKHSNKSKSVKNIDQKFVSTGNNLKSSDSYKKLQTQNSNSNLNKKIDIQSIQREKQNNQQSISNNSGLFPPKPLKKTVNYILDESLYKLMDIFKHSEQNLTLTYQEKVSKVRQILEQTVQTTQFMSNPRIQQLEEIEKQYNKIKNQQTQNLQDAHTKIIQELENKLFNTERVKIQLKNENEALITKLQTLERQFDDQQITTEIWQEYKKSMDIIKIQNQKLQQDLDFQKQINNEQQILFNDQLNEVQEIINKLKSQILEQTNYQGSDNKSLSYHEKLQLQLEKQLEQQQFQHQQLSQYNNNKQNNSNINNISNTDYFSSPNSNVLLNKNSTSKKEYYNYNNNIQDQFGQKSQKIKK</sequence>
<evidence type="ECO:0000313" key="3">
    <source>
        <dbReference type="EMBL" id="KRX05523.1"/>
    </source>
</evidence>
<organism evidence="3 4">
    <name type="scientific">Pseudocohnilembus persalinus</name>
    <name type="common">Ciliate</name>
    <dbReference type="NCBI Taxonomy" id="266149"/>
    <lineage>
        <taxon>Eukaryota</taxon>
        <taxon>Sar</taxon>
        <taxon>Alveolata</taxon>
        <taxon>Ciliophora</taxon>
        <taxon>Intramacronucleata</taxon>
        <taxon>Oligohymenophorea</taxon>
        <taxon>Scuticociliatia</taxon>
        <taxon>Philasterida</taxon>
        <taxon>Pseudocohnilembidae</taxon>
        <taxon>Pseudocohnilembus</taxon>
    </lineage>
</organism>
<comment type="caution">
    <text evidence="3">The sequence shown here is derived from an EMBL/GenBank/DDBJ whole genome shotgun (WGS) entry which is preliminary data.</text>
</comment>
<keyword evidence="1" id="KW-0175">Coiled coil</keyword>
<keyword evidence="4" id="KW-1185">Reference proteome</keyword>
<dbReference type="EMBL" id="LDAU01000106">
    <property type="protein sequence ID" value="KRX05523.1"/>
    <property type="molecule type" value="Genomic_DNA"/>
</dbReference>
<name>A0A0V0QT30_PSEPJ</name>
<dbReference type="Proteomes" id="UP000054937">
    <property type="component" value="Unassembled WGS sequence"/>
</dbReference>
<evidence type="ECO:0000313" key="4">
    <source>
        <dbReference type="Proteomes" id="UP000054937"/>
    </source>
</evidence>
<evidence type="ECO:0000256" key="2">
    <source>
        <dbReference type="SAM" id="MobiDB-lite"/>
    </source>
</evidence>
<dbReference type="OrthoDB" id="10672252at2759"/>
<feature type="region of interest" description="Disordered" evidence="2">
    <location>
        <begin position="1"/>
        <end position="37"/>
    </location>
</feature>
<feature type="coiled-coil region" evidence="1">
    <location>
        <begin position="236"/>
        <end position="306"/>
    </location>
</feature>
<gene>
    <name evidence="3" type="ORF">PPERSA_12701</name>
</gene>